<sequence length="48" mass="5523">MRHSIGAVLEQRLREFLDVVTDSDRQRRYWRALTAEQNTSTGNVVGSC</sequence>
<evidence type="ECO:0000313" key="2">
    <source>
        <dbReference type="Proteomes" id="UP001595821"/>
    </source>
</evidence>
<proteinExistence type="predicted"/>
<gene>
    <name evidence="1" type="ORF">ACFOZ7_06525</name>
</gene>
<dbReference type="Proteomes" id="UP001595821">
    <property type="component" value="Unassembled WGS sequence"/>
</dbReference>
<dbReference type="GeneID" id="71856407"/>
<organism evidence="1 2">
    <name type="scientific">Natribaculum luteum</name>
    <dbReference type="NCBI Taxonomy" id="1586232"/>
    <lineage>
        <taxon>Archaea</taxon>
        <taxon>Methanobacteriati</taxon>
        <taxon>Methanobacteriota</taxon>
        <taxon>Stenosarchaea group</taxon>
        <taxon>Halobacteria</taxon>
        <taxon>Halobacteriales</taxon>
        <taxon>Natrialbaceae</taxon>
        <taxon>Natribaculum</taxon>
    </lineage>
</organism>
<accession>A0ABD5NX26</accession>
<dbReference type="RefSeq" id="WP_246975526.1">
    <property type="nucleotide sequence ID" value="NZ_CP095398.1"/>
</dbReference>
<dbReference type="AlphaFoldDB" id="A0ABD5NX26"/>
<dbReference type="EMBL" id="JBHSDJ010000014">
    <property type="protein sequence ID" value="MFC4246651.1"/>
    <property type="molecule type" value="Genomic_DNA"/>
</dbReference>
<evidence type="ECO:0000313" key="1">
    <source>
        <dbReference type="EMBL" id="MFC4246651.1"/>
    </source>
</evidence>
<name>A0ABD5NX26_9EURY</name>
<comment type="caution">
    <text evidence="1">The sequence shown here is derived from an EMBL/GenBank/DDBJ whole genome shotgun (WGS) entry which is preliminary data.</text>
</comment>
<reference evidence="1 2" key="1">
    <citation type="journal article" date="2014" name="Int. J. Syst. Evol. Microbiol.">
        <title>Complete genome sequence of Corynebacterium casei LMG S-19264T (=DSM 44701T), isolated from a smear-ripened cheese.</title>
        <authorList>
            <consortium name="US DOE Joint Genome Institute (JGI-PGF)"/>
            <person name="Walter F."/>
            <person name="Albersmeier A."/>
            <person name="Kalinowski J."/>
            <person name="Ruckert C."/>
        </authorList>
    </citation>
    <scope>NUCLEOTIDE SEQUENCE [LARGE SCALE GENOMIC DNA]</scope>
    <source>
        <strain evidence="1 2">IBRC-M 10912</strain>
    </source>
</reference>
<protein>
    <submittedName>
        <fullName evidence="1">Uncharacterized protein</fullName>
    </submittedName>
</protein>